<evidence type="ECO:0000256" key="1">
    <source>
        <dbReference type="SAM" id="MobiDB-lite"/>
    </source>
</evidence>
<dbReference type="EMBL" id="HBIX01002630">
    <property type="protein sequence ID" value="CAE0709259.1"/>
    <property type="molecule type" value="Transcribed_RNA"/>
</dbReference>
<accession>A0A7S4AAM6</accession>
<dbReference type="GO" id="GO:0005794">
    <property type="term" value="C:Golgi apparatus"/>
    <property type="evidence" value="ECO:0007669"/>
    <property type="project" value="TreeGrafter"/>
</dbReference>
<keyword evidence="2" id="KW-1133">Transmembrane helix</keyword>
<organism evidence="4">
    <name type="scientific">Pseudo-nitzschia australis</name>
    <dbReference type="NCBI Taxonomy" id="44445"/>
    <lineage>
        <taxon>Eukaryota</taxon>
        <taxon>Sar</taxon>
        <taxon>Stramenopiles</taxon>
        <taxon>Ochrophyta</taxon>
        <taxon>Bacillariophyta</taxon>
        <taxon>Bacillariophyceae</taxon>
        <taxon>Bacillariophycidae</taxon>
        <taxon>Bacillariales</taxon>
        <taxon>Bacillariaceae</taxon>
        <taxon>Pseudo-nitzschia</taxon>
    </lineage>
</organism>
<protein>
    <recommendedName>
        <fullName evidence="3">Nucleotide-diphospho-sugar transferase domain-containing protein</fullName>
    </recommendedName>
</protein>
<name>A0A7S4AAM6_9STRA</name>
<feature type="region of interest" description="Disordered" evidence="1">
    <location>
        <begin position="1"/>
        <end position="21"/>
    </location>
</feature>
<reference evidence="4" key="1">
    <citation type="submission" date="2021-01" db="EMBL/GenBank/DDBJ databases">
        <authorList>
            <person name="Corre E."/>
            <person name="Pelletier E."/>
            <person name="Niang G."/>
            <person name="Scheremetjew M."/>
            <person name="Finn R."/>
            <person name="Kale V."/>
            <person name="Holt S."/>
            <person name="Cochrane G."/>
            <person name="Meng A."/>
            <person name="Brown T."/>
            <person name="Cohen L."/>
        </authorList>
    </citation>
    <scope>NUCLEOTIDE SEQUENCE</scope>
    <source>
        <strain evidence="4">10249 10 AB</strain>
    </source>
</reference>
<feature type="transmembrane region" description="Helical" evidence="2">
    <location>
        <begin position="51"/>
        <end position="72"/>
    </location>
</feature>
<evidence type="ECO:0000256" key="2">
    <source>
        <dbReference type="SAM" id="Phobius"/>
    </source>
</evidence>
<dbReference type="InterPro" id="IPR005069">
    <property type="entry name" value="Nucl-diP-sugar_transferase"/>
</dbReference>
<dbReference type="PANTHER" id="PTHR47032">
    <property type="entry name" value="UDP-D-XYLOSE:L-FUCOSE ALPHA-1,3-D-XYLOSYLTRANSFERASE-RELATED"/>
    <property type="match status" value="1"/>
</dbReference>
<dbReference type="PANTHER" id="PTHR47032:SF1">
    <property type="entry name" value="UDP-D-XYLOSE:L-FUCOSE ALPHA-1,3-D-XYLOSYLTRANSFERASE-RELATED"/>
    <property type="match status" value="1"/>
</dbReference>
<keyword evidence="2" id="KW-0812">Transmembrane</keyword>
<gene>
    <name evidence="4" type="ORF">PAUS00366_LOCUS1979</name>
</gene>
<sequence length="747" mass="85558">MISRKQNIATTTRTSNGLTSSKNAIGIDKKLNSYEHSYSPRKKMSTSSSMTLLLVCFLSSVVSLYTGIWIGWSVERPDTSASGARQDRNTTNPNCNCICNCTTISNNDSKSNIITSNIEDHINWEPVGVDPTLRRAQNKPKATLPRDVVTHNLASFRSSNYLKLLREERNRKASMHGQSQGDQGIKREHKNTEALPNPTIRRAQDNRESKITHDVAHNLSASAKRNDYFEKKGRNIFAPMSEFLDRDEFIEKFEALGVPFEETERKTNDRVMIVYTDSSAFPDVEAIMKSGKLANDNEGFPNEKKDVVLSVDDATKNCNNLHVVLTNYDRKYQCIALLGQYESFHLHKFMRASPQPEKPNHSDKFIVNSSYPLRPVNRNMRADGGRSIHIPRLNDLKRNWKNLGPYLHTLESTLEKLNPVAQSVAKHNKHNTIIIMVCNFGQSELLMNFVCNARAKGLDKELSNILLFSTDKETHDLATNVLGLPSFFSEDIFGDMPTKAAEEYADDTFRKLMFAKVYCVHMISMLGYDILFQDVDVLWYKNPLTWFHDENNIGHNYDMIFQDDGSRTLVYAPYAANTGFYYVRNNERTQLFFNSLLMAGDLIMATFSHQVALVALVSEHVSLYGLRVKVWNRKLEEFPGGYMYHEAPELMMKFIKGEIHPYIFHMCWTENKNDKVRYMQQMGQWYLQESCRNKSNLDIHKFLAEDAGVGHQCCTAEPLIKCHYRDKPSIIPCLDSPPIDEDGKSFW</sequence>
<dbReference type="Pfam" id="PF03407">
    <property type="entry name" value="Nucleotid_trans"/>
    <property type="match status" value="1"/>
</dbReference>
<dbReference type="GO" id="GO:0016757">
    <property type="term" value="F:glycosyltransferase activity"/>
    <property type="evidence" value="ECO:0007669"/>
    <property type="project" value="TreeGrafter"/>
</dbReference>
<feature type="region of interest" description="Disordered" evidence="1">
    <location>
        <begin position="170"/>
        <end position="193"/>
    </location>
</feature>
<dbReference type="InterPro" id="IPR052636">
    <property type="entry name" value="UDP-D-xylose:L-fucose_XylT"/>
</dbReference>
<dbReference type="AlphaFoldDB" id="A0A7S4AAM6"/>
<evidence type="ECO:0000259" key="3">
    <source>
        <dbReference type="Pfam" id="PF03407"/>
    </source>
</evidence>
<proteinExistence type="predicted"/>
<feature type="domain" description="Nucleotide-diphospho-sugar transferase" evidence="3">
    <location>
        <begin position="462"/>
        <end position="679"/>
    </location>
</feature>
<keyword evidence="2" id="KW-0472">Membrane</keyword>
<evidence type="ECO:0000313" key="4">
    <source>
        <dbReference type="EMBL" id="CAE0709259.1"/>
    </source>
</evidence>